<dbReference type="Proteomes" id="UP000815325">
    <property type="component" value="Unassembled WGS sequence"/>
</dbReference>
<dbReference type="EMBL" id="MU069717">
    <property type="protein sequence ID" value="KAF5835212.1"/>
    <property type="molecule type" value="Genomic_DNA"/>
</dbReference>
<protein>
    <submittedName>
        <fullName evidence="2">Uncharacterized protein</fullName>
    </submittedName>
</protein>
<reference evidence="2" key="1">
    <citation type="submission" date="2017-08" db="EMBL/GenBank/DDBJ databases">
        <authorList>
            <person name="Polle J.E."/>
            <person name="Barry K."/>
            <person name="Cushman J."/>
            <person name="Schmutz J."/>
            <person name="Tran D."/>
            <person name="Hathwaick L.T."/>
            <person name="Yim W.C."/>
            <person name="Jenkins J."/>
            <person name="Mckie-Krisberg Z.M."/>
            <person name="Prochnik S."/>
            <person name="Lindquist E."/>
            <person name="Dockter R.B."/>
            <person name="Adam C."/>
            <person name="Molina H."/>
            <person name="Bunkerborg J."/>
            <person name="Jin E."/>
            <person name="Buchheim M."/>
            <person name="Magnuson J."/>
        </authorList>
    </citation>
    <scope>NUCLEOTIDE SEQUENCE</scope>
    <source>
        <strain evidence="2">CCAP 19/18</strain>
    </source>
</reference>
<comment type="caution">
    <text evidence="2">The sequence shown here is derived from an EMBL/GenBank/DDBJ whole genome shotgun (WGS) entry which is preliminary data.</text>
</comment>
<keyword evidence="3" id="KW-1185">Reference proteome</keyword>
<gene>
    <name evidence="2" type="ORF">DUNSADRAFT_7754</name>
</gene>
<feature type="region of interest" description="Disordered" evidence="1">
    <location>
        <begin position="117"/>
        <end position="178"/>
    </location>
</feature>
<accession>A0ABQ7GKS8</accession>
<sequence>MIDAELDRREYRCGCRCTSCCAFVPRSSLADDGSLGPGAGGLGIGQDGMKNNDDFKKVCYDATPDRPCPPTAECLEYDDTTCGPQYSTYEQIPFCGVPRPPTWPALVQFPLAKYRPRTAEPASPSGAAARSEPSNLLAAPEPSPSGDAEGGGNSDVRPEAAKEGSGGGGALQFSDSGPPAVLPFTGILDVVYLGARQREP</sequence>
<proteinExistence type="predicted"/>
<name>A0ABQ7GKS8_DUNSA</name>
<evidence type="ECO:0000256" key="1">
    <source>
        <dbReference type="SAM" id="MobiDB-lite"/>
    </source>
</evidence>
<organism evidence="2 3">
    <name type="scientific">Dunaliella salina</name>
    <name type="common">Green alga</name>
    <name type="synonym">Protococcus salinus</name>
    <dbReference type="NCBI Taxonomy" id="3046"/>
    <lineage>
        <taxon>Eukaryota</taxon>
        <taxon>Viridiplantae</taxon>
        <taxon>Chlorophyta</taxon>
        <taxon>core chlorophytes</taxon>
        <taxon>Chlorophyceae</taxon>
        <taxon>CS clade</taxon>
        <taxon>Chlamydomonadales</taxon>
        <taxon>Dunaliellaceae</taxon>
        <taxon>Dunaliella</taxon>
    </lineage>
</organism>
<evidence type="ECO:0000313" key="3">
    <source>
        <dbReference type="Proteomes" id="UP000815325"/>
    </source>
</evidence>
<evidence type="ECO:0000313" key="2">
    <source>
        <dbReference type="EMBL" id="KAF5835212.1"/>
    </source>
</evidence>